<dbReference type="Gene3D" id="3.40.50.1820">
    <property type="entry name" value="alpha/beta hydrolase"/>
    <property type="match status" value="1"/>
</dbReference>
<proteinExistence type="predicted"/>
<gene>
    <name evidence="3" type="ORF">GCM10010328_31360</name>
</gene>
<sequence length="269" mass="28806">MHLRAPQRPDRRACDRDQPCERPLDPGPRGPDAYDHQPESDPEEAGQLPTVVLVHGLYHRPEHFDAVARRVRTSGVDAVAPELHRGSLAADTEAVQSVVDSLEEPPLLLGHSYGGSVITGVRGARHLVYLAAFVLDTGESAAALGGASAELRDAIRPEPDGSTSLCPDRAADVLYNGCPEPLAARAAGLLRPQAPGCGRGVPHHHSWKDTPSTYVVCGQDRAIDPALQRTMASRCTEVREWGTGHSPFVGQPDLLAGLLRELLVPGHRS</sequence>
<evidence type="ECO:0000313" key="4">
    <source>
        <dbReference type="Proteomes" id="UP000624183"/>
    </source>
</evidence>
<comment type="caution">
    <text evidence="3">The sequence shown here is derived from an EMBL/GenBank/DDBJ whole genome shotgun (WGS) entry which is preliminary data.</text>
</comment>
<reference evidence="4" key="1">
    <citation type="journal article" date="2019" name="Int. J. Syst. Evol. Microbiol.">
        <title>The Global Catalogue of Microorganisms (GCM) 10K type strain sequencing project: providing services to taxonomists for standard genome sequencing and annotation.</title>
        <authorList>
            <consortium name="The Broad Institute Genomics Platform"/>
            <consortium name="The Broad Institute Genome Sequencing Center for Infectious Disease"/>
            <person name="Wu L."/>
            <person name="Ma J."/>
        </authorList>
    </citation>
    <scope>NUCLEOTIDE SEQUENCE [LARGE SCALE GENOMIC DNA]</scope>
    <source>
        <strain evidence="4">JCM 4602</strain>
    </source>
</reference>
<organism evidence="3 4">
    <name type="scientific">Streptomyces rubiginosohelvolus</name>
    <dbReference type="NCBI Taxonomy" id="67362"/>
    <lineage>
        <taxon>Bacteria</taxon>
        <taxon>Bacillati</taxon>
        <taxon>Actinomycetota</taxon>
        <taxon>Actinomycetes</taxon>
        <taxon>Kitasatosporales</taxon>
        <taxon>Streptomycetaceae</taxon>
        <taxon>Streptomyces</taxon>
    </lineage>
</organism>
<feature type="region of interest" description="Disordered" evidence="1">
    <location>
        <begin position="1"/>
        <end position="44"/>
    </location>
</feature>
<dbReference type="InterPro" id="IPR000073">
    <property type="entry name" value="AB_hydrolase_1"/>
</dbReference>
<feature type="domain" description="AB hydrolase-1" evidence="2">
    <location>
        <begin position="51"/>
        <end position="256"/>
    </location>
</feature>
<evidence type="ECO:0000259" key="2">
    <source>
        <dbReference type="Pfam" id="PF12697"/>
    </source>
</evidence>
<dbReference type="GO" id="GO:0016787">
    <property type="term" value="F:hydrolase activity"/>
    <property type="evidence" value="ECO:0007669"/>
    <property type="project" value="UniProtKB-KW"/>
</dbReference>
<accession>A0ABQ3BQM9</accession>
<name>A0ABQ3BQM9_9ACTN</name>
<dbReference type="SUPFAM" id="SSF53474">
    <property type="entry name" value="alpha/beta-Hydrolases"/>
    <property type="match status" value="1"/>
</dbReference>
<evidence type="ECO:0000256" key="1">
    <source>
        <dbReference type="SAM" id="MobiDB-lite"/>
    </source>
</evidence>
<keyword evidence="4" id="KW-1185">Reference proteome</keyword>
<dbReference type="InterPro" id="IPR029058">
    <property type="entry name" value="AB_hydrolase_fold"/>
</dbReference>
<dbReference type="PANTHER" id="PTHR37017">
    <property type="entry name" value="AB HYDROLASE-1 DOMAIN-CONTAINING PROTEIN-RELATED"/>
    <property type="match status" value="1"/>
</dbReference>
<dbReference type="InterPro" id="IPR052897">
    <property type="entry name" value="Sec-Metab_Biosynth_Hydrolase"/>
</dbReference>
<dbReference type="Pfam" id="PF12697">
    <property type="entry name" value="Abhydrolase_6"/>
    <property type="match status" value="1"/>
</dbReference>
<dbReference type="PANTHER" id="PTHR37017:SF11">
    <property type="entry name" value="ESTERASE_LIPASE_THIOESTERASE DOMAIN-CONTAINING PROTEIN"/>
    <property type="match status" value="1"/>
</dbReference>
<protein>
    <submittedName>
        <fullName evidence="3">Alpha/beta hydrolase</fullName>
    </submittedName>
</protein>
<dbReference type="EMBL" id="BMUW01000005">
    <property type="protein sequence ID" value="GGZ54465.1"/>
    <property type="molecule type" value="Genomic_DNA"/>
</dbReference>
<evidence type="ECO:0000313" key="3">
    <source>
        <dbReference type="EMBL" id="GGZ54465.1"/>
    </source>
</evidence>
<keyword evidence="3" id="KW-0378">Hydrolase</keyword>
<feature type="compositionally biased region" description="Basic and acidic residues" evidence="1">
    <location>
        <begin position="7"/>
        <end position="24"/>
    </location>
</feature>
<dbReference type="Proteomes" id="UP000624183">
    <property type="component" value="Unassembled WGS sequence"/>
</dbReference>